<gene>
    <name evidence="3" type="ORF">AAFF_G00302520</name>
</gene>
<comment type="caution">
    <text evidence="3">The sequence shown here is derived from an EMBL/GenBank/DDBJ whole genome shotgun (WGS) entry which is preliminary data.</text>
</comment>
<dbReference type="Pfam" id="PF16064">
    <property type="entry name" value="DUF4806"/>
    <property type="match status" value="1"/>
</dbReference>
<organism evidence="3 4">
    <name type="scientific">Aldrovandia affinis</name>
    <dbReference type="NCBI Taxonomy" id="143900"/>
    <lineage>
        <taxon>Eukaryota</taxon>
        <taxon>Metazoa</taxon>
        <taxon>Chordata</taxon>
        <taxon>Craniata</taxon>
        <taxon>Vertebrata</taxon>
        <taxon>Euteleostomi</taxon>
        <taxon>Actinopterygii</taxon>
        <taxon>Neopterygii</taxon>
        <taxon>Teleostei</taxon>
        <taxon>Notacanthiformes</taxon>
        <taxon>Halosauridae</taxon>
        <taxon>Aldrovandia</taxon>
    </lineage>
</organism>
<protein>
    <recommendedName>
        <fullName evidence="2">DUF4806 domain-containing protein</fullName>
    </recommendedName>
</protein>
<evidence type="ECO:0000313" key="3">
    <source>
        <dbReference type="EMBL" id="KAJ8371745.1"/>
    </source>
</evidence>
<evidence type="ECO:0000259" key="2">
    <source>
        <dbReference type="Pfam" id="PF16064"/>
    </source>
</evidence>
<feature type="domain" description="DUF4806" evidence="2">
    <location>
        <begin position="154"/>
        <end position="227"/>
    </location>
</feature>
<evidence type="ECO:0000256" key="1">
    <source>
        <dbReference type="SAM" id="MobiDB-lite"/>
    </source>
</evidence>
<dbReference type="EMBL" id="JAINUG010000433">
    <property type="protein sequence ID" value="KAJ8371745.1"/>
    <property type="molecule type" value="Genomic_DNA"/>
</dbReference>
<evidence type="ECO:0000313" key="4">
    <source>
        <dbReference type="Proteomes" id="UP001221898"/>
    </source>
</evidence>
<feature type="region of interest" description="Disordered" evidence="1">
    <location>
        <begin position="251"/>
        <end position="274"/>
    </location>
</feature>
<dbReference type="PANTHER" id="PTHR45913:SF21">
    <property type="entry name" value="DUF4371 DOMAIN-CONTAINING PROTEIN"/>
    <property type="match status" value="1"/>
</dbReference>
<dbReference type="PANTHER" id="PTHR45913">
    <property type="entry name" value="EPM2A-INTERACTING PROTEIN 1"/>
    <property type="match status" value="1"/>
</dbReference>
<keyword evidence="4" id="KW-1185">Reference proteome</keyword>
<name>A0AAD7R8W9_9TELE</name>
<sequence>MPENLNEQLDKDLSTCRWFSIQCDESVDSSSTAQLMVFIRMVFADFSTKGELLTLIPLRTTTRGVGIYNAIKTFFVEKKVPLEKLVSKRQRLESQGSKSPPRVGEERWEAVDRAYTTDQAFQKKILTILVDIREEVRRIARAEPASSASHVERLETVDDFQREEQRLSDSEAFNALVLQLSRVGGKDLKDCVHKVLDRLFSNALLAKFNMKGKGNKGKLALEKTRCFGAVQAAVMKFNAEATEEAIRQHAGDHIKHAPARRGGGGHSNTRESRD</sequence>
<reference evidence="3" key="1">
    <citation type="journal article" date="2023" name="Science">
        <title>Genome structures resolve the early diversification of teleost fishes.</title>
        <authorList>
            <person name="Parey E."/>
            <person name="Louis A."/>
            <person name="Montfort J."/>
            <person name="Bouchez O."/>
            <person name="Roques C."/>
            <person name="Iampietro C."/>
            <person name="Lluch J."/>
            <person name="Castinel A."/>
            <person name="Donnadieu C."/>
            <person name="Desvignes T."/>
            <person name="Floi Bucao C."/>
            <person name="Jouanno E."/>
            <person name="Wen M."/>
            <person name="Mejri S."/>
            <person name="Dirks R."/>
            <person name="Jansen H."/>
            <person name="Henkel C."/>
            <person name="Chen W.J."/>
            <person name="Zahm M."/>
            <person name="Cabau C."/>
            <person name="Klopp C."/>
            <person name="Thompson A.W."/>
            <person name="Robinson-Rechavi M."/>
            <person name="Braasch I."/>
            <person name="Lecointre G."/>
            <person name="Bobe J."/>
            <person name="Postlethwait J.H."/>
            <person name="Berthelot C."/>
            <person name="Roest Crollius H."/>
            <person name="Guiguen Y."/>
        </authorList>
    </citation>
    <scope>NUCLEOTIDE SEQUENCE</scope>
    <source>
        <strain evidence="3">NC1722</strain>
    </source>
</reference>
<proteinExistence type="predicted"/>
<dbReference type="InterPro" id="IPR032071">
    <property type="entry name" value="DUF4806"/>
</dbReference>
<accession>A0AAD7R8W9</accession>
<dbReference type="Proteomes" id="UP001221898">
    <property type="component" value="Unassembled WGS sequence"/>
</dbReference>
<dbReference type="AlphaFoldDB" id="A0AAD7R8W9"/>